<keyword evidence="1" id="KW-1133">Transmembrane helix</keyword>
<keyword evidence="1" id="KW-0472">Membrane</keyword>
<name>A0ABN1N975_9PSEU</name>
<evidence type="ECO:0000313" key="2">
    <source>
        <dbReference type="EMBL" id="GAA0898335.1"/>
    </source>
</evidence>
<proteinExistence type="predicted"/>
<keyword evidence="1" id="KW-0812">Transmembrane</keyword>
<dbReference type="EMBL" id="BAAAHP010000194">
    <property type="protein sequence ID" value="GAA0898335.1"/>
    <property type="molecule type" value="Genomic_DNA"/>
</dbReference>
<dbReference type="PROSITE" id="PS51257">
    <property type="entry name" value="PROKAR_LIPOPROTEIN"/>
    <property type="match status" value="1"/>
</dbReference>
<accession>A0ABN1N975</accession>
<dbReference type="RefSeq" id="WP_343945094.1">
    <property type="nucleotide sequence ID" value="NZ_BAAAHP010000194.1"/>
</dbReference>
<comment type="caution">
    <text evidence="2">The sequence shown here is derived from an EMBL/GenBank/DDBJ whole genome shotgun (WGS) entry which is preliminary data.</text>
</comment>
<sequence>MIWLVWRRQRAALLTAAGIVAACCIVLVGGRAALVAHLLEHGLAERCIDAPSEACRSTATTALMGSEPVTFAVFLGPSELVLLAVPLVVGLLAGIGLFQRELDEGTDVLALTQSVSVTRWWATGLLVAGVPVVLLLVPLGLVAGWAYTPFELIHSFSPLETPLFESSGLAPIAYGVLAFALAAGTGLVARGNLAPAVVAVSGYVVVMFVLATVARPQYLPAETVRLAIDFTRPDAAIRDVPGWTLGRRWVDAQGAPRINTGCGDGSRPLGQCLRDAGISGYEVRTQPNSRYWVFQLIETAILLALSAVALTLTHPRLVSRVKDRIDLLGR</sequence>
<feature type="transmembrane region" description="Helical" evidence="1">
    <location>
        <begin position="120"/>
        <end position="148"/>
    </location>
</feature>
<feature type="transmembrane region" description="Helical" evidence="1">
    <location>
        <begin position="196"/>
        <end position="214"/>
    </location>
</feature>
<keyword evidence="3" id="KW-1185">Reference proteome</keyword>
<organism evidence="2 3">
    <name type="scientific">Pseudonocardia zijingensis</name>
    <dbReference type="NCBI Taxonomy" id="153376"/>
    <lineage>
        <taxon>Bacteria</taxon>
        <taxon>Bacillati</taxon>
        <taxon>Actinomycetota</taxon>
        <taxon>Actinomycetes</taxon>
        <taxon>Pseudonocardiales</taxon>
        <taxon>Pseudonocardiaceae</taxon>
        <taxon>Pseudonocardia</taxon>
    </lineage>
</organism>
<evidence type="ECO:0000256" key="1">
    <source>
        <dbReference type="SAM" id="Phobius"/>
    </source>
</evidence>
<evidence type="ECO:0000313" key="3">
    <source>
        <dbReference type="Proteomes" id="UP001499967"/>
    </source>
</evidence>
<dbReference type="Proteomes" id="UP001499967">
    <property type="component" value="Unassembled WGS sequence"/>
</dbReference>
<reference evidence="2 3" key="1">
    <citation type="journal article" date="2019" name="Int. J. Syst. Evol. Microbiol.">
        <title>The Global Catalogue of Microorganisms (GCM) 10K type strain sequencing project: providing services to taxonomists for standard genome sequencing and annotation.</title>
        <authorList>
            <consortium name="The Broad Institute Genomics Platform"/>
            <consortium name="The Broad Institute Genome Sequencing Center for Infectious Disease"/>
            <person name="Wu L."/>
            <person name="Ma J."/>
        </authorList>
    </citation>
    <scope>NUCLEOTIDE SEQUENCE [LARGE SCALE GENOMIC DNA]</scope>
    <source>
        <strain evidence="2 3">JCM 11117</strain>
    </source>
</reference>
<protein>
    <submittedName>
        <fullName evidence="2">ABC transporter permease</fullName>
    </submittedName>
</protein>
<feature type="transmembrane region" description="Helical" evidence="1">
    <location>
        <begin position="291"/>
        <end position="312"/>
    </location>
</feature>
<feature type="transmembrane region" description="Helical" evidence="1">
    <location>
        <begin position="168"/>
        <end position="189"/>
    </location>
</feature>
<gene>
    <name evidence="2" type="ORF">GCM10009559_60580</name>
</gene>
<feature type="transmembrane region" description="Helical" evidence="1">
    <location>
        <begin position="80"/>
        <end position="99"/>
    </location>
</feature>